<organism evidence="1 2">
    <name type="scientific">Rangifer tarandus platyrhynchus</name>
    <name type="common">Svalbard reindeer</name>
    <dbReference type="NCBI Taxonomy" id="3082113"/>
    <lineage>
        <taxon>Eukaryota</taxon>
        <taxon>Metazoa</taxon>
        <taxon>Chordata</taxon>
        <taxon>Craniata</taxon>
        <taxon>Vertebrata</taxon>
        <taxon>Euteleostomi</taxon>
        <taxon>Mammalia</taxon>
        <taxon>Eutheria</taxon>
        <taxon>Laurasiatheria</taxon>
        <taxon>Artiodactyla</taxon>
        <taxon>Ruminantia</taxon>
        <taxon>Pecora</taxon>
        <taxon>Cervidae</taxon>
        <taxon>Odocoileinae</taxon>
        <taxon>Rangifer</taxon>
    </lineage>
</organism>
<proteinExistence type="predicted"/>
<evidence type="ECO:0000313" key="1">
    <source>
        <dbReference type="EMBL" id="CAN0042401.1"/>
    </source>
</evidence>
<protein>
    <submittedName>
        <fullName evidence="1">Uncharacterized protein</fullName>
    </submittedName>
</protein>
<name>A0AC59YWW9_RANTA</name>
<reference evidence="1" key="1">
    <citation type="submission" date="2023-05" db="EMBL/GenBank/DDBJ databases">
        <authorList>
            <consortium name="ELIXIR-Norway"/>
        </authorList>
    </citation>
    <scope>NUCLEOTIDE SEQUENCE</scope>
</reference>
<dbReference type="Proteomes" id="UP001162501">
    <property type="component" value="Chromosome 20"/>
</dbReference>
<reference evidence="1" key="2">
    <citation type="submission" date="2025-03" db="EMBL/GenBank/DDBJ databases">
        <authorList>
            <consortium name="ELIXIR-Norway"/>
            <consortium name="Elixir Norway"/>
        </authorList>
    </citation>
    <scope>NUCLEOTIDE SEQUENCE</scope>
</reference>
<dbReference type="EMBL" id="OX596104">
    <property type="protein sequence ID" value="CAN0042401.1"/>
    <property type="molecule type" value="Genomic_DNA"/>
</dbReference>
<evidence type="ECO:0000313" key="2">
    <source>
        <dbReference type="Proteomes" id="UP001162501"/>
    </source>
</evidence>
<accession>A0AC59YWW9</accession>
<gene>
    <name evidence="1" type="ORF">MRATA1EN22A_LOCUS11182</name>
</gene>
<sequence>MVTSTQPRAGTQGAGAQPCSPDCAQHHELPPPRHQSSGPTESEDGRVETRSRESTVPRPAGPGFGLRSTAQQLAAAQGDGAIHLAVLWTVSTFMGYGGVPP</sequence>